<proteinExistence type="predicted"/>
<dbReference type="Proteomes" id="UP000264036">
    <property type="component" value="Unassembled WGS sequence"/>
</dbReference>
<evidence type="ECO:0000256" key="4">
    <source>
        <dbReference type="PROSITE-ProRule" id="PRU00335"/>
    </source>
</evidence>
<dbReference type="GO" id="GO:0003677">
    <property type="term" value="F:DNA binding"/>
    <property type="evidence" value="ECO:0007669"/>
    <property type="project" value="UniProtKB-UniRule"/>
</dbReference>
<dbReference type="InterPro" id="IPR009057">
    <property type="entry name" value="Homeodomain-like_sf"/>
</dbReference>
<feature type="domain" description="HTH tetR-type" evidence="5">
    <location>
        <begin position="29"/>
        <end position="89"/>
    </location>
</feature>
<dbReference type="SUPFAM" id="SSF46689">
    <property type="entry name" value="Homeodomain-like"/>
    <property type="match status" value="1"/>
</dbReference>
<dbReference type="InterPro" id="IPR001647">
    <property type="entry name" value="HTH_TetR"/>
</dbReference>
<dbReference type="PANTHER" id="PTHR47506">
    <property type="entry name" value="TRANSCRIPTIONAL REGULATORY PROTEIN"/>
    <property type="match status" value="1"/>
</dbReference>
<dbReference type="Gene3D" id="1.10.357.10">
    <property type="entry name" value="Tetracycline Repressor, domain 2"/>
    <property type="match status" value="1"/>
</dbReference>
<dbReference type="EMBL" id="DOEK01000017">
    <property type="protein sequence ID" value="HBP29227.1"/>
    <property type="molecule type" value="Genomic_DNA"/>
</dbReference>
<keyword evidence="3" id="KW-0804">Transcription</keyword>
<dbReference type="AlphaFoldDB" id="A0A356LE26"/>
<organism evidence="6 7">
    <name type="scientific">Advenella kashmirensis</name>
    <dbReference type="NCBI Taxonomy" id="310575"/>
    <lineage>
        <taxon>Bacteria</taxon>
        <taxon>Pseudomonadati</taxon>
        <taxon>Pseudomonadota</taxon>
        <taxon>Betaproteobacteria</taxon>
        <taxon>Burkholderiales</taxon>
        <taxon>Alcaligenaceae</taxon>
    </lineage>
</organism>
<evidence type="ECO:0000313" key="6">
    <source>
        <dbReference type="EMBL" id="HBP29227.1"/>
    </source>
</evidence>
<evidence type="ECO:0000256" key="1">
    <source>
        <dbReference type="ARBA" id="ARBA00023015"/>
    </source>
</evidence>
<keyword evidence="1" id="KW-0805">Transcription regulation</keyword>
<dbReference type="PROSITE" id="PS50977">
    <property type="entry name" value="HTH_TETR_2"/>
    <property type="match status" value="1"/>
</dbReference>
<dbReference type="Pfam" id="PF17937">
    <property type="entry name" value="TetR_C_28"/>
    <property type="match status" value="1"/>
</dbReference>
<evidence type="ECO:0000313" key="7">
    <source>
        <dbReference type="Proteomes" id="UP000264036"/>
    </source>
</evidence>
<dbReference type="InterPro" id="IPR041479">
    <property type="entry name" value="TetR_CgmR_C"/>
</dbReference>
<dbReference type="PRINTS" id="PR00455">
    <property type="entry name" value="HTHTETR"/>
</dbReference>
<name>A0A356LE26_9BURK</name>
<sequence length="204" mass="22855">MYYNINPYVWKVIIDMKQNKPQTAGRPRSIDREKLLEIAEKIVAQHGVAGLTMDALARAANVTKGGVQYCFGNKEGLIKAMIMRWSDHFDAEVAQAAGGKTDALAHVRAHIKVTREADVQDESRFAAMLAGLIPNSDQLAETRAWYARQLQGLDFSTAQGRNARLAFIANEGAFLLRSFNFFDLSPQQWQAVFGDIERLLERPD</sequence>
<protein>
    <submittedName>
        <fullName evidence="6">TetR family transcriptional regulator</fullName>
    </submittedName>
</protein>
<accession>A0A356LE26</accession>
<dbReference type="Pfam" id="PF00440">
    <property type="entry name" value="TetR_N"/>
    <property type="match status" value="1"/>
</dbReference>
<evidence type="ECO:0000259" key="5">
    <source>
        <dbReference type="PROSITE" id="PS50977"/>
    </source>
</evidence>
<evidence type="ECO:0000256" key="3">
    <source>
        <dbReference type="ARBA" id="ARBA00023163"/>
    </source>
</evidence>
<dbReference type="PANTHER" id="PTHR47506:SF1">
    <property type="entry name" value="HTH-TYPE TRANSCRIPTIONAL REGULATOR YJDC"/>
    <property type="match status" value="1"/>
</dbReference>
<evidence type="ECO:0000256" key="2">
    <source>
        <dbReference type="ARBA" id="ARBA00023125"/>
    </source>
</evidence>
<feature type="DNA-binding region" description="H-T-H motif" evidence="4">
    <location>
        <begin position="52"/>
        <end position="71"/>
    </location>
</feature>
<gene>
    <name evidence="6" type="ORF">DD666_07410</name>
</gene>
<reference evidence="6 7" key="1">
    <citation type="journal article" date="2018" name="Nat. Biotechnol.">
        <title>A standardized bacterial taxonomy based on genome phylogeny substantially revises the tree of life.</title>
        <authorList>
            <person name="Parks D.H."/>
            <person name="Chuvochina M."/>
            <person name="Waite D.W."/>
            <person name="Rinke C."/>
            <person name="Skarshewski A."/>
            <person name="Chaumeil P.A."/>
            <person name="Hugenholtz P."/>
        </authorList>
    </citation>
    <scope>NUCLEOTIDE SEQUENCE [LARGE SCALE GENOMIC DNA]</scope>
    <source>
        <strain evidence="6">UBA10707</strain>
    </source>
</reference>
<keyword evidence="2 4" id="KW-0238">DNA-binding</keyword>
<comment type="caution">
    <text evidence="6">The sequence shown here is derived from an EMBL/GenBank/DDBJ whole genome shotgun (WGS) entry which is preliminary data.</text>
</comment>